<evidence type="ECO:0000256" key="1">
    <source>
        <dbReference type="SAM" id="Phobius"/>
    </source>
</evidence>
<sequence length="95" mass="10870">MFIHSNNMEAKVIINECQNLTEASEGMKESRLFQCSCRCLLLMLVTLLGLLVLGLVAHFTVWKEQNVIKSDFTCQDEFGLNWKFNLSGKCQMFST</sequence>
<name>A0AA88T8Y6_TACVA</name>
<keyword evidence="1" id="KW-1133">Transmembrane helix</keyword>
<dbReference type="EMBL" id="JAVHJS010000003">
    <property type="protein sequence ID" value="KAK2863910.1"/>
    <property type="molecule type" value="Genomic_DNA"/>
</dbReference>
<dbReference type="AlphaFoldDB" id="A0AA88T8Y6"/>
<keyword evidence="1" id="KW-0812">Transmembrane</keyword>
<proteinExistence type="predicted"/>
<reference evidence="2" key="1">
    <citation type="submission" date="2023-08" db="EMBL/GenBank/DDBJ databases">
        <title>Pelteobagrus vachellii genome.</title>
        <authorList>
            <person name="Liu H."/>
        </authorList>
    </citation>
    <scope>NUCLEOTIDE SEQUENCE</scope>
    <source>
        <strain evidence="2">PRFRI_2022a</strain>
        <tissue evidence="2">Muscle</tissue>
    </source>
</reference>
<organism evidence="2 3">
    <name type="scientific">Tachysurus vachellii</name>
    <name type="common">Darkbarbel catfish</name>
    <name type="synonym">Pelteobagrus vachellii</name>
    <dbReference type="NCBI Taxonomy" id="175792"/>
    <lineage>
        <taxon>Eukaryota</taxon>
        <taxon>Metazoa</taxon>
        <taxon>Chordata</taxon>
        <taxon>Craniata</taxon>
        <taxon>Vertebrata</taxon>
        <taxon>Euteleostomi</taxon>
        <taxon>Actinopterygii</taxon>
        <taxon>Neopterygii</taxon>
        <taxon>Teleostei</taxon>
        <taxon>Ostariophysi</taxon>
        <taxon>Siluriformes</taxon>
        <taxon>Bagridae</taxon>
        <taxon>Tachysurus</taxon>
    </lineage>
</organism>
<evidence type="ECO:0000313" key="3">
    <source>
        <dbReference type="Proteomes" id="UP001187315"/>
    </source>
</evidence>
<evidence type="ECO:0000313" key="2">
    <source>
        <dbReference type="EMBL" id="KAK2863910.1"/>
    </source>
</evidence>
<keyword evidence="1" id="KW-0472">Membrane</keyword>
<keyword evidence="3" id="KW-1185">Reference proteome</keyword>
<comment type="caution">
    <text evidence="2">The sequence shown here is derived from an EMBL/GenBank/DDBJ whole genome shotgun (WGS) entry which is preliminary data.</text>
</comment>
<feature type="transmembrane region" description="Helical" evidence="1">
    <location>
        <begin position="40"/>
        <end position="62"/>
    </location>
</feature>
<protein>
    <submittedName>
        <fullName evidence="2">Uncharacterized protein</fullName>
    </submittedName>
</protein>
<accession>A0AA88T8Y6</accession>
<dbReference type="Proteomes" id="UP001187315">
    <property type="component" value="Unassembled WGS sequence"/>
</dbReference>
<gene>
    <name evidence="2" type="ORF">Q7C36_003064</name>
</gene>